<feature type="domain" description="FHA" evidence="2">
    <location>
        <begin position="153"/>
        <end position="203"/>
    </location>
</feature>
<evidence type="ECO:0000259" key="2">
    <source>
        <dbReference type="PROSITE" id="PS50006"/>
    </source>
</evidence>
<dbReference type="CDD" id="cd00060">
    <property type="entry name" value="FHA"/>
    <property type="match status" value="2"/>
</dbReference>
<dbReference type="SMART" id="SM00240">
    <property type="entry name" value="FHA"/>
    <property type="match status" value="2"/>
</dbReference>
<dbReference type="Pfam" id="PF00498">
    <property type="entry name" value="FHA"/>
    <property type="match status" value="2"/>
</dbReference>
<name>A0A848B703_9BACT</name>
<gene>
    <name evidence="3" type="ORF">HF882_19740</name>
</gene>
<evidence type="ECO:0000313" key="4">
    <source>
        <dbReference type="Proteomes" id="UP000576225"/>
    </source>
</evidence>
<dbReference type="PANTHER" id="PTHR23308">
    <property type="entry name" value="NUCLEAR INHIBITOR OF PROTEIN PHOSPHATASE-1"/>
    <property type="match status" value="1"/>
</dbReference>
<proteinExistence type="predicted"/>
<comment type="caution">
    <text evidence="3">The sequence shown here is derived from an EMBL/GenBank/DDBJ whole genome shotgun (WGS) entry which is preliminary data.</text>
</comment>
<dbReference type="EMBL" id="JABAEW010000060">
    <property type="protein sequence ID" value="NMD88822.1"/>
    <property type="molecule type" value="Genomic_DNA"/>
</dbReference>
<keyword evidence="1" id="KW-0812">Transmembrane</keyword>
<dbReference type="Gene3D" id="2.60.200.20">
    <property type="match status" value="2"/>
</dbReference>
<accession>A0A848B703</accession>
<keyword evidence="1" id="KW-0472">Membrane</keyword>
<dbReference type="PROSITE" id="PS50006">
    <property type="entry name" value="FHA_DOMAIN"/>
    <property type="match status" value="1"/>
</dbReference>
<reference evidence="3 4" key="1">
    <citation type="submission" date="2020-04" db="EMBL/GenBank/DDBJ databases">
        <authorList>
            <person name="Hitch T.C.A."/>
            <person name="Wylensek D."/>
            <person name="Clavel T."/>
        </authorList>
    </citation>
    <scope>NUCLEOTIDE SEQUENCE [LARGE SCALE GENOMIC DNA]</scope>
    <source>
        <strain evidence="3 4">COR2-253-APC-1A</strain>
    </source>
</reference>
<dbReference type="Proteomes" id="UP000576225">
    <property type="component" value="Unassembled WGS sequence"/>
</dbReference>
<dbReference type="InterPro" id="IPR050923">
    <property type="entry name" value="Cell_Proc_Reg/RNA_Proc"/>
</dbReference>
<dbReference type="RefSeq" id="WP_168963837.1">
    <property type="nucleotide sequence ID" value="NZ_JABAEW010000060.1"/>
</dbReference>
<sequence length="779" mass="90458">MIKLFPGNKRKAEQGEKKVKRSYVFLLEFRCRDKLLVCAKTDSLNSIVKIGRAADNDWIIPELDRVAADYQAELHLDTKNIRIHASGKKRIYIHGRETAGAVLKPGDRVSIGDCELFVSASESRDAQPEDVHRLEFRNGPREGELVRLDKAQIRVGSDPANDIVIKDDVVSRFHAEIRITENGESWIRDLNSSNGTFVNGTKLGRQERMLMDSDEISIAFFDLLFLDRNVPHTRSQIGRKILIMAITVAIILLFFWIFYISTQQASQVLAVAEFYIRRADFNTAEKVLNQMSESRDFQRYEKHQQEHLKNLPRYRKTFAAWEEFKNHLSNSEWNDAAECSGRLEIDNRFAWNWEDATVDARMALVRHAKFLLDLQFRIQAALSSVDTDPTYLRKIYLRLKEEQKAVSGTEPKWLSPLLHDIETHLAELERSCVHFEKISTVLDRLKDEKTEFKPLIAEIEQLRTVSSGCVRVWAQDISEALKQLEINQREVAANQTALIALRPDKIKKDVSFVSPDECIISSRIMAKRDRIVRRQNAILHNAENLKFLLNKLRRAGWTDDQAVPGYVERFTAEKTLKEVFRFECLQRSIPKSNRKMPDGIYDRMFGIRYFYEIMQQSSVLSTNLYSGDIISSLSFQPECIVLATFFRTVEETGLWLSLPENRWMLAGEIEHLNEKCKKIMDLRSVFLDRLDTMAKTMPETRVYLTAKAAFFYFSPASSIPETEMKRYAEVWKKFRFSQQEQIEKYDPLKLKEARQIGENILQEGIPGDPMVNWVWSQLR</sequence>
<evidence type="ECO:0000256" key="1">
    <source>
        <dbReference type="SAM" id="Phobius"/>
    </source>
</evidence>
<feature type="transmembrane region" description="Helical" evidence="1">
    <location>
        <begin position="241"/>
        <end position="259"/>
    </location>
</feature>
<keyword evidence="1" id="KW-1133">Transmembrane helix</keyword>
<organism evidence="3 4">
    <name type="scientific">Victivallis vadensis</name>
    <dbReference type="NCBI Taxonomy" id="172901"/>
    <lineage>
        <taxon>Bacteria</taxon>
        <taxon>Pseudomonadati</taxon>
        <taxon>Lentisphaerota</taxon>
        <taxon>Lentisphaeria</taxon>
        <taxon>Victivallales</taxon>
        <taxon>Victivallaceae</taxon>
        <taxon>Victivallis</taxon>
    </lineage>
</organism>
<dbReference type="InterPro" id="IPR000253">
    <property type="entry name" value="FHA_dom"/>
</dbReference>
<protein>
    <submittedName>
        <fullName evidence="3">FHA domain-containing protein</fullName>
    </submittedName>
</protein>
<dbReference type="SUPFAM" id="SSF49879">
    <property type="entry name" value="SMAD/FHA domain"/>
    <property type="match status" value="2"/>
</dbReference>
<evidence type="ECO:0000313" key="3">
    <source>
        <dbReference type="EMBL" id="NMD88822.1"/>
    </source>
</evidence>
<dbReference type="AlphaFoldDB" id="A0A848B703"/>
<dbReference type="InterPro" id="IPR008984">
    <property type="entry name" value="SMAD_FHA_dom_sf"/>
</dbReference>